<organism evidence="2 3">
    <name type="scientific">Calocera viscosa (strain TUFC12733)</name>
    <dbReference type="NCBI Taxonomy" id="1330018"/>
    <lineage>
        <taxon>Eukaryota</taxon>
        <taxon>Fungi</taxon>
        <taxon>Dikarya</taxon>
        <taxon>Basidiomycota</taxon>
        <taxon>Agaricomycotina</taxon>
        <taxon>Dacrymycetes</taxon>
        <taxon>Dacrymycetales</taxon>
        <taxon>Dacrymycetaceae</taxon>
        <taxon>Calocera</taxon>
    </lineage>
</organism>
<keyword evidence="3" id="KW-1185">Reference proteome</keyword>
<feature type="compositionally biased region" description="Basic and acidic residues" evidence="1">
    <location>
        <begin position="53"/>
        <end position="75"/>
    </location>
</feature>
<sequence length="75" mass="8216">MSDKKEEPVYSILPHPAKDNEPEQPGEGMNWGKFAGAGGAFHATGPQIVSQEQAKDLGEPLTKEELKKRAEELNK</sequence>
<proteinExistence type="predicted"/>
<reference evidence="2 3" key="1">
    <citation type="journal article" date="2016" name="Mol. Biol. Evol.">
        <title>Comparative Genomics of Early-Diverging Mushroom-Forming Fungi Provides Insights into the Origins of Lignocellulose Decay Capabilities.</title>
        <authorList>
            <person name="Nagy L.G."/>
            <person name="Riley R."/>
            <person name="Tritt A."/>
            <person name="Adam C."/>
            <person name="Daum C."/>
            <person name="Floudas D."/>
            <person name="Sun H."/>
            <person name="Yadav J.S."/>
            <person name="Pangilinan J."/>
            <person name="Larsson K.H."/>
            <person name="Matsuura K."/>
            <person name="Barry K."/>
            <person name="Labutti K."/>
            <person name="Kuo R."/>
            <person name="Ohm R.A."/>
            <person name="Bhattacharya S.S."/>
            <person name="Shirouzu T."/>
            <person name="Yoshinaga Y."/>
            <person name="Martin F.M."/>
            <person name="Grigoriev I.V."/>
            <person name="Hibbett D.S."/>
        </authorList>
    </citation>
    <scope>NUCLEOTIDE SEQUENCE [LARGE SCALE GENOMIC DNA]</scope>
    <source>
        <strain evidence="2 3">TUFC12733</strain>
    </source>
</reference>
<dbReference type="EMBL" id="KV417294">
    <property type="protein sequence ID" value="KZO94437.1"/>
    <property type="molecule type" value="Genomic_DNA"/>
</dbReference>
<dbReference type="Proteomes" id="UP000076738">
    <property type="component" value="Unassembled WGS sequence"/>
</dbReference>
<dbReference type="OrthoDB" id="2532734at2759"/>
<name>A0A167KAG3_CALVF</name>
<feature type="region of interest" description="Disordered" evidence="1">
    <location>
        <begin position="1"/>
        <end position="75"/>
    </location>
</feature>
<evidence type="ECO:0000313" key="2">
    <source>
        <dbReference type="EMBL" id="KZO94437.1"/>
    </source>
</evidence>
<dbReference type="AlphaFoldDB" id="A0A167KAG3"/>
<accession>A0A167KAG3</accession>
<evidence type="ECO:0000256" key="1">
    <source>
        <dbReference type="SAM" id="MobiDB-lite"/>
    </source>
</evidence>
<gene>
    <name evidence="2" type="ORF">CALVIDRAFT_565519</name>
</gene>
<evidence type="ECO:0000313" key="3">
    <source>
        <dbReference type="Proteomes" id="UP000076738"/>
    </source>
</evidence>
<protein>
    <submittedName>
        <fullName evidence="2">Uncharacterized protein</fullName>
    </submittedName>
</protein>